<organism evidence="3 4">
    <name type="scientific">Flaviflexus ciconiae</name>
    <dbReference type="NCBI Taxonomy" id="2496867"/>
    <lineage>
        <taxon>Bacteria</taxon>
        <taxon>Bacillati</taxon>
        <taxon>Actinomycetota</taxon>
        <taxon>Actinomycetes</taxon>
        <taxon>Actinomycetales</taxon>
        <taxon>Actinomycetaceae</taxon>
        <taxon>Flaviflexus</taxon>
    </lineage>
</organism>
<dbReference type="KEGG" id="flh:EJ997_09905"/>
<gene>
    <name evidence="3" type="ORF">EJ997_09905</name>
</gene>
<keyword evidence="4" id="KW-1185">Reference proteome</keyword>
<evidence type="ECO:0000313" key="3">
    <source>
        <dbReference type="EMBL" id="AZQ77601.1"/>
    </source>
</evidence>
<feature type="compositionally biased region" description="Acidic residues" evidence="1">
    <location>
        <begin position="66"/>
        <end position="87"/>
    </location>
</feature>
<name>A0A3S9PZ30_9ACTO</name>
<keyword evidence="2" id="KW-0732">Signal</keyword>
<feature type="compositionally biased region" description="Low complexity" evidence="1">
    <location>
        <begin position="31"/>
        <end position="48"/>
    </location>
</feature>
<dbReference type="PROSITE" id="PS51257">
    <property type="entry name" value="PROKAR_LIPOPROTEIN"/>
    <property type="match status" value="1"/>
</dbReference>
<dbReference type="OrthoDB" id="9936263at2"/>
<sequence>MRKSLMSAVGAAALVLSACGSVSSDPESDATETQTETTEEPTTSNPTDESTDASTEDPTGDPSDASTDDPTVDPTEDETVIPPEEQDPANATAVDGSMSVSLPDDWTYREELETAYSVFFWTKSDNSQNLSMAPLGPWAQIESPETYIEQLEAAGNLGDATLTYEGELTIDGYDGFWISVEGPGYVANIYYLNVDGGIKEITANALHSEGLAEVDRLVHTIDFH</sequence>
<evidence type="ECO:0000313" key="4">
    <source>
        <dbReference type="Proteomes" id="UP000280344"/>
    </source>
</evidence>
<reference evidence="3 4" key="1">
    <citation type="submission" date="2018-12" db="EMBL/GenBank/DDBJ databases">
        <title>Complete genome sequence of Flaviflexus sp. H23T48.</title>
        <authorList>
            <person name="Bae J.-W."/>
            <person name="Lee J.-Y."/>
        </authorList>
    </citation>
    <scope>NUCLEOTIDE SEQUENCE [LARGE SCALE GENOMIC DNA]</scope>
    <source>
        <strain evidence="3 4">H23T48</strain>
    </source>
</reference>
<dbReference type="EMBL" id="CP034593">
    <property type="protein sequence ID" value="AZQ77601.1"/>
    <property type="molecule type" value="Genomic_DNA"/>
</dbReference>
<evidence type="ECO:0000256" key="1">
    <source>
        <dbReference type="SAM" id="MobiDB-lite"/>
    </source>
</evidence>
<feature type="region of interest" description="Disordered" evidence="1">
    <location>
        <begin position="20"/>
        <end position="101"/>
    </location>
</feature>
<accession>A0A3S9PZ30</accession>
<dbReference type="AlphaFoldDB" id="A0A3S9PZ30"/>
<proteinExistence type="predicted"/>
<feature type="compositionally biased region" description="Acidic residues" evidence="1">
    <location>
        <begin position="49"/>
        <end position="59"/>
    </location>
</feature>
<dbReference type="RefSeq" id="WP_126704404.1">
    <property type="nucleotide sequence ID" value="NZ_CP034593.1"/>
</dbReference>
<protein>
    <submittedName>
        <fullName evidence="3">Uncharacterized protein</fullName>
    </submittedName>
</protein>
<evidence type="ECO:0000256" key="2">
    <source>
        <dbReference type="SAM" id="SignalP"/>
    </source>
</evidence>
<dbReference type="Proteomes" id="UP000280344">
    <property type="component" value="Chromosome"/>
</dbReference>
<feature type="chain" id="PRO_5039202733" evidence="2">
    <location>
        <begin position="25"/>
        <end position="224"/>
    </location>
</feature>
<feature type="signal peptide" evidence="2">
    <location>
        <begin position="1"/>
        <end position="24"/>
    </location>
</feature>